<dbReference type="EMBL" id="BMKF01000002">
    <property type="protein sequence ID" value="GGB67829.1"/>
    <property type="molecule type" value="Genomic_DNA"/>
</dbReference>
<organism evidence="3 4">
    <name type="scientific">Henriciella pelagia</name>
    <dbReference type="NCBI Taxonomy" id="1977912"/>
    <lineage>
        <taxon>Bacteria</taxon>
        <taxon>Pseudomonadati</taxon>
        <taxon>Pseudomonadota</taxon>
        <taxon>Alphaproteobacteria</taxon>
        <taxon>Hyphomonadales</taxon>
        <taxon>Hyphomonadaceae</taxon>
        <taxon>Henriciella</taxon>
    </lineage>
</organism>
<dbReference type="PROSITE" id="PS51257">
    <property type="entry name" value="PROKAR_LIPOPROTEIN"/>
    <property type="match status" value="1"/>
</dbReference>
<name>A0ABQ1JGJ5_9PROT</name>
<keyword evidence="2" id="KW-0732">Signal</keyword>
<accession>A0ABQ1JGJ5</accession>
<feature type="compositionally biased region" description="Gly residues" evidence="1">
    <location>
        <begin position="41"/>
        <end position="55"/>
    </location>
</feature>
<evidence type="ECO:0000256" key="1">
    <source>
        <dbReference type="SAM" id="MobiDB-lite"/>
    </source>
</evidence>
<dbReference type="InterPro" id="IPR011050">
    <property type="entry name" value="Pectin_lyase_fold/virulence"/>
</dbReference>
<feature type="region of interest" description="Disordered" evidence="1">
    <location>
        <begin position="27"/>
        <end position="56"/>
    </location>
</feature>
<feature type="signal peptide" evidence="2">
    <location>
        <begin position="1"/>
        <end position="15"/>
    </location>
</feature>
<evidence type="ECO:0000313" key="3">
    <source>
        <dbReference type="EMBL" id="GGB67829.1"/>
    </source>
</evidence>
<evidence type="ECO:0000313" key="4">
    <source>
        <dbReference type="Proteomes" id="UP000628854"/>
    </source>
</evidence>
<dbReference type="PANTHER" id="PTHR41339:SF1">
    <property type="entry name" value="SECRETED PROTEIN"/>
    <property type="match status" value="1"/>
</dbReference>
<dbReference type="SUPFAM" id="SSF51126">
    <property type="entry name" value="Pectin lyase-like"/>
    <property type="match status" value="1"/>
</dbReference>
<dbReference type="PANTHER" id="PTHR41339">
    <property type="entry name" value="LIPL48"/>
    <property type="match status" value="1"/>
</dbReference>
<evidence type="ECO:0008006" key="5">
    <source>
        <dbReference type="Google" id="ProtNLM"/>
    </source>
</evidence>
<feature type="chain" id="PRO_5046454719" description="Lipoprotein" evidence="2">
    <location>
        <begin position="16"/>
        <end position="922"/>
    </location>
</feature>
<dbReference type="InterPro" id="IPR006626">
    <property type="entry name" value="PbH1"/>
</dbReference>
<sequence>MGFLMKLKTAGSAFALLLAAAACTQGSEISSPGPTNPGTPPGGGGSGGGGGGGGTASCPSGFTEGAAVGGLTTCDISGTILADLTVPNVSGVAYRLSGRVDIGEDVGADGSAGGTSATLTIEPGVTLFGESGDDYLVVNRGSMIDADGSASAPIVFTSADDLERQADSDASNDDGGDSIGEWGGLVLLGQAPINNCISGTPGTASCENIIEGVQPQAFYGGADTNDSTGTLNYVQVRFAGNELSTGNELNGITFGGIGAGTTVENIQVHNNADDGVEFFGGNVNVRYLVLTGNDDDSIDTDNGYNGNIQYAVVVQRAAGGDNIVEASSAGGAVDPRSNATLSNFTFVGNRSNAFRLNTNTIGRYVNGVVDYGKECFRWETSAGDGTVGYGGIDVDPSFDSVLFDCNGGLALASGDTTTPPAAVSGGTNNTISPSSLSSGFFPGPEEGDVTVFDASTLDSFFETTSFIGAFGPTETADQNWATGWTFALFPDPECPVGTTDSGVDLNSSNVCQITGTITEDLRLTSGNVYELVGRVDVGVDTGADGTATGGNSVALTIEAGVTVFGDEGDDYLVVNRGSQIFSNGTASDPVVFTSEDDLTNSQVDAENAIGEWGGLVILGQAPINNCIAGTPGTASCENIIEGVEPNAFYGGADDADSSGALSYTQVKFAGNELSTGNELNGITFGGVGSGTSVEYIQVHNNADDGVEFFGGSVNVRYLVLTGNDDDSIDTDNGYNGNIQFAIVVQRTAGGDNIVEASSAGGAVDPRSNATLSNFTFVGNRSNAFRLNTNTIGRYVNGVVDYGKECFRWETSAGDGTVGYGGVNVDPSFDSVLFDCDGGLALASGDTTTPPEAVAAGSANTTGTASSLTSTFVNGAAETAATAFDASTLDSFFEATSYIGAVQNAQDTWWQGWSCGLEASDPC</sequence>
<dbReference type="Proteomes" id="UP000628854">
    <property type="component" value="Unassembled WGS sequence"/>
</dbReference>
<protein>
    <recommendedName>
        <fullName evidence="5">Lipoprotein</fullName>
    </recommendedName>
</protein>
<proteinExistence type="predicted"/>
<dbReference type="SMART" id="SM00710">
    <property type="entry name" value="PbH1"/>
    <property type="match status" value="4"/>
</dbReference>
<comment type="caution">
    <text evidence="3">The sequence shown here is derived from an EMBL/GenBank/DDBJ whole genome shotgun (WGS) entry which is preliminary data.</text>
</comment>
<keyword evidence="4" id="KW-1185">Reference proteome</keyword>
<gene>
    <name evidence="3" type="ORF">GCM10011503_15620</name>
</gene>
<evidence type="ECO:0000256" key="2">
    <source>
        <dbReference type="SAM" id="SignalP"/>
    </source>
</evidence>
<reference evidence="4" key="1">
    <citation type="journal article" date="2019" name="Int. J. Syst. Evol. Microbiol.">
        <title>The Global Catalogue of Microorganisms (GCM) 10K type strain sequencing project: providing services to taxonomists for standard genome sequencing and annotation.</title>
        <authorList>
            <consortium name="The Broad Institute Genomics Platform"/>
            <consortium name="The Broad Institute Genome Sequencing Center for Infectious Disease"/>
            <person name="Wu L."/>
            <person name="Ma J."/>
        </authorList>
    </citation>
    <scope>NUCLEOTIDE SEQUENCE [LARGE SCALE GENOMIC DNA]</scope>
    <source>
        <strain evidence="4">CGMCC 1.15928</strain>
    </source>
</reference>